<evidence type="ECO:0000313" key="1">
    <source>
        <dbReference type="EMBL" id="MFH6982701.1"/>
    </source>
</evidence>
<evidence type="ECO:0000313" key="2">
    <source>
        <dbReference type="Proteomes" id="UP001610063"/>
    </source>
</evidence>
<dbReference type="EMBL" id="JBIPKE010000012">
    <property type="protein sequence ID" value="MFH6982701.1"/>
    <property type="molecule type" value="Genomic_DNA"/>
</dbReference>
<comment type="caution">
    <text evidence="1">The sequence shown here is derived from an EMBL/GenBank/DDBJ whole genome shotgun (WGS) entry which is preliminary data.</text>
</comment>
<name>A0ABW7N5I0_9BACT</name>
<sequence>MRIVFIILLTCTMARLFAQERSLDTLNTADTARYHDQALYQYGLYLEPLIEVTPGPGGPYACDQIGFGLSYRRVSGGVFLSTFKGNYEKTLVFPNSFKLEYMFGGGYLGMQVLRINQFELDIRLNYGHGDMIWERTDSRADFSRDEFDLIKPEIQISGVPFRYLKLFITSGYRKIYNLSLTGTDSGEFSGFTAGFGLKAGYFK</sequence>
<gene>
    <name evidence="1" type="ORF">ACHKAR_04580</name>
</gene>
<protein>
    <recommendedName>
        <fullName evidence="3">Outer membrane protein beta-barrel domain-containing protein</fullName>
    </recommendedName>
</protein>
<evidence type="ECO:0008006" key="3">
    <source>
        <dbReference type="Google" id="ProtNLM"/>
    </source>
</evidence>
<organism evidence="1 2">
    <name type="scientific">Marinoscillum luteum</name>
    <dbReference type="NCBI Taxonomy" id="861051"/>
    <lineage>
        <taxon>Bacteria</taxon>
        <taxon>Pseudomonadati</taxon>
        <taxon>Bacteroidota</taxon>
        <taxon>Cytophagia</taxon>
        <taxon>Cytophagales</taxon>
        <taxon>Reichenbachiellaceae</taxon>
        <taxon>Marinoscillum</taxon>
    </lineage>
</organism>
<keyword evidence="2" id="KW-1185">Reference proteome</keyword>
<reference evidence="1 2" key="1">
    <citation type="journal article" date="2013" name="Int. J. Syst. Evol. Microbiol.">
        <title>Marinoscillum luteum sp. nov., isolated from marine sediment.</title>
        <authorList>
            <person name="Cha I.T."/>
            <person name="Park S.J."/>
            <person name="Kim S.J."/>
            <person name="Kim J.G."/>
            <person name="Jung M.Y."/>
            <person name="Shin K.S."/>
            <person name="Kwon K.K."/>
            <person name="Yang S.H."/>
            <person name="Seo Y.S."/>
            <person name="Rhee S.K."/>
        </authorList>
    </citation>
    <scope>NUCLEOTIDE SEQUENCE [LARGE SCALE GENOMIC DNA]</scope>
    <source>
        <strain evidence="1 2">KCTC 23939</strain>
    </source>
</reference>
<proteinExistence type="predicted"/>
<dbReference type="Proteomes" id="UP001610063">
    <property type="component" value="Unassembled WGS sequence"/>
</dbReference>
<dbReference type="RefSeq" id="WP_395416369.1">
    <property type="nucleotide sequence ID" value="NZ_JBIPKE010000012.1"/>
</dbReference>
<accession>A0ABW7N5I0</accession>